<reference evidence="3" key="1">
    <citation type="journal article" date="2014" name="Nat. Genet.">
        <title>A reference genome for common bean and genome-wide analysis of dual domestications.</title>
        <authorList>
            <person name="Schmutz J."/>
            <person name="McClean P.E."/>
            <person name="Mamidi S."/>
            <person name="Wu G.A."/>
            <person name="Cannon S.B."/>
            <person name="Grimwood J."/>
            <person name="Jenkins J."/>
            <person name="Shu S."/>
            <person name="Song Q."/>
            <person name="Chavarro C."/>
            <person name="Torres-Torres M."/>
            <person name="Geffroy V."/>
            <person name="Moghaddam S.M."/>
            <person name="Gao D."/>
            <person name="Abernathy B."/>
            <person name="Barry K."/>
            <person name="Blair M."/>
            <person name="Brick M.A."/>
            <person name="Chovatia M."/>
            <person name="Gepts P."/>
            <person name="Goodstein D.M."/>
            <person name="Gonzales M."/>
            <person name="Hellsten U."/>
            <person name="Hyten D.L."/>
            <person name="Jia G."/>
            <person name="Kelly J.D."/>
            <person name="Kudrna D."/>
            <person name="Lee R."/>
            <person name="Richard M.M."/>
            <person name="Miklas P.N."/>
            <person name="Osorno J.M."/>
            <person name="Rodrigues J."/>
            <person name="Thareau V."/>
            <person name="Urrea C.A."/>
            <person name="Wang M."/>
            <person name="Yu Y."/>
            <person name="Zhang M."/>
            <person name="Wing R.A."/>
            <person name="Cregan P.B."/>
            <person name="Rokhsar D.S."/>
            <person name="Jackson S.A."/>
        </authorList>
    </citation>
    <scope>NUCLEOTIDE SEQUENCE [LARGE SCALE GENOMIC DNA]</scope>
    <source>
        <strain evidence="3">cv. G19833</strain>
    </source>
</reference>
<evidence type="ECO:0000256" key="1">
    <source>
        <dbReference type="SAM" id="MobiDB-lite"/>
    </source>
</evidence>
<dbReference type="EMBL" id="CM002290">
    <property type="protein sequence ID" value="ESW26500.1"/>
    <property type="molecule type" value="Genomic_DNA"/>
</dbReference>
<organism evidence="2 3">
    <name type="scientific">Phaseolus vulgaris</name>
    <name type="common">Kidney bean</name>
    <name type="synonym">French bean</name>
    <dbReference type="NCBI Taxonomy" id="3885"/>
    <lineage>
        <taxon>Eukaryota</taxon>
        <taxon>Viridiplantae</taxon>
        <taxon>Streptophyta</taxon>
        <taxon>Embryophyta</taxon>
        <taxon>Tracheophyta</taxon>
        <taxon>Spermatophyta</taxon>
        <taxon>Magnoliopsida</taxon>
        <taxon>eudicotyledons</taxon>
        <taxon>Gunneridae</taxon>
        <taxon>Pentapetalae</taxon>
        <taxon>rosids</taxon>
        <taxon>fabids</taxon>
        <taxon>Fabales</taxon>
        <taxon>Fabaceae</taxon>
        <taxon>Papilionoideae</taxon>
        <taxon>50 kb inversion clade</taxon>
        <taxon>NPAAA clade</taxon>
        <taxon>indigoferoid/millettioid clade</taxon>
        <taxon>Phaseoleae</taxon>
        <taxon>Phaseolus</taxon>
    </lineage>
</organism>
<dbReference type="Proteomes" id="UP000000226">
    <property type="component" value="Chromosome 3"/>
</dbReference>
<dbReference type="AlphaFoldDB" id="V7CB55"/>
<sequence length="292" mass="32084">MQLVKESFILDDFDVVRLRYLEEKFVLLSCAEEGLIGKLLEEGKDWFAGLFSSISRHCFERVGALVGKVVEVDQATMAREVLEYVRLRISILVGISPCEKKEVSINGFSCWVSFEEEMSIPDLKLRSFFSKWGDQSESETVASSEDVGGRGRLASVGSYSNEEYKRREGKEITVQCKAAQVEPILGAAQQKRSFNSVVNATLGVGEGILDGKILDKQGEVSIAECGKTSSDSSKVVGGVIKCRRVKNAACISGVKEVIENVQEENGRARHEMVGGKSNGSELTEEELHMDLG</sequence>
<dbReference type="Gramene" id="ESW26500">
    <property type="protein sequence ID" value="ESW26500"/>
    <property type="gene ID" value="PHAVU_003G124300g"/>
</dbReference>
<evidence type="ECO:0008006" key="4">
    <source>
        <dbReference type="Google" id="ProtNLM"/>
    </source>
</evidence>
<protein>
    <recommendedName>
        <fullName evidence="4">DUF4283 domain-containing protein</fullName>
    </recommendedName>
</protein>
<proteinExistence type="predicted"/>
<accession>V7CB55</accession>
<name>V7CB55_PHAVU</name>
<feature type="region of interest" description="Disordered" evidence="1">
    <location>
        <begin position="266"/>
        <end position="292"/>
    </location>
</feature>
<evidence type="ECO:0000313" key="2">
    <source>
        <dbReference type="EMBL" id="ESW26500.1"/>
    </source>
</evidence>
<evidence type="ECO:0000313" key="3">
    <source>
        <dbReference type="Proteomes" id="UP000000226"/>
    </source>
</evidence>
<keyword evidence="3" id="KW-1185">Reference proteome</keyword>
<gene>
    <name evidence="2" type="ORF">PHAVU_003G124300g</name>
</gene>